<dbReference type="Proteomes" id="UP000610558">
    <property type="component" value="Unassembled WGS sequence"/>
</dbReference>
<accession>A0A927C2L9</accession>
<gene>
    <name evidence="1" type="ORF">IB286_14245</name>
</gene>
<reference evidence="1" key="1">
    <citation type="submission" date="2020-09" db="EMBL/GenBank/DDBJ databases">
        <authorList>
            <person name="Yoon J.-W."/>
        </authorList>
    </citation>
    <scope>NUCLEOTIDE SEQUENCE</scope>
    <source>
        <strain evidence="1">KMU-158</strain>
    </source>
</reference>
<evidence type="ECO:0000313" key="2">
    <source>
        <dbReference type="Proteomes" id="UP000610558"/>
    </source>
</evidence>
<proteinExistence type="predicted"/>
<evidence type="ECO:0000313" key="1">
    <source>
        <dbReference type="EMBL" id="MBD2860159.1"/>
    </source>
</evidence>
<dbReference type="AlphaFoldDB" id="A0A927C2L9"/>
<name>A0A927C2L9_9GAMM</name>
<dbReference type="EMBL" id="JACXLD010000013">
    <property type="protein sequence ID" value="MBD2860159.1"/>
    <property type="molecule type" value="Genomic_DNA"/>
</dbReference>
<keyword evidence="2" id="KW-1185">Reference proteome</keyword>
<protein>
    <submittedName>
        <fullName evidence="1">Uncharacterized protein</fullName>
    </submittedName>
</protein>
<dbReference type="RefSeq" id="WP_190766677.1">
    <property type="nucleotide sequence ID" value="NZ_JACXLD010000013.1"/>
</dbReference>
<comment type="caution">
    <text evidence="1">The sequence shown here is derived from an EMBL/GenBank/DDBJ whole genome shotgun (WGS) entry which is preliminary data.</text>
</comment>
<organism evidence="1 2">
    <name type="scientific">Spongiibacter pelagi</name>
    <dbReference type="NCBI Taxonomy" id="2760804"/>
    <lineage>
        <taxon>Bacteria</taxon>
        <taxon>Pseudomonadati</taxon>
        <taxon>Pseudomonadota</taxon>
        <taxon>Gammaproteobacteria</taxon>
        <taxon>Cellvibrionales</taxon>
        <taxon>Spongiibacteraceae</taxon>
        <taxon>Spongiibacter</taxon>
    </lineage>
</organism>
<sequence length="149" mass="17347">MSTKASIFYGERFHLYKEVADDFAVHLELTAEEYEVEPGRVRLRIPQSIWEVIRQHSEVTNYQWAEKSDIEIQDYVNERVAERIKAVEDAASDNEKSRIDLSGFWIFGAATDPMDEQVRNGTEYFKRLRDEEKKVLDAIEKAGTLTTLN</sequence>